<dbReference type="RefSeq" id="WP_013149658.1">
    <property type="nucleotide sequence ID" value="NC_014209.1"/>
</dbReference>
<organism evidence="1 2">
    <name type="scientific">Thermoanaerobacter mathranii subsp. mathranii (strain DSM 11426 / CCUG 53645 / CIP 108742 / A3)</name>
    <dbReference type="NCBI Taxonomy" id="583358"/>
    <lineage>
        <taxon>Bacteria</taxon>
        <taxon>Bacillati</taxon>
        <taxon>Bacillota</taxon>
        <taxon>Clostridia</taxon>
        <taxon>Thermoanaerobacterales</taxon>
        <taxon>Thermoanaerobacteraceae</taxon>
        <taxon>Thermoanaerobacter</taxon>
    </lineage>
</organism>
<keyword evidence="2" id="KW-1185">Reference proteome</keyword>
<evidence type="ECO:0000313" key="1">
    <source>
        <dbReference type="EMBL" id="ADH60016.1"/>
    </source>
</evidence>
<dbReference type="Proteomes" id="UP000002064">
    <property type="component" value="Chromosome"/>
</dbReference>
<proteinExistence type="predicted"/>
<name>A0ABN3Z072_THEM3</name>
<sequence length="48" mass="5529">MKRKLKNSVGIWAFGPAATRFDPAGYHTELSNETMEAYIAWHLEQSFK</sequence>
<evidence type="ECO:0000313" key="2">
    <source>
        <dbReference type="Proteomes" id="UP000002064"/>
    </source>
</evidence>
<protein>
    <submittedName>
        <fullName evidence="1">Uncharacterized protein</fullName>
    </submittedName>
</protein>
<gene>
    <name evidence="1" type="ordered locus">Tmath_0232</name>
</gene>
<reference evidence="1 2" key="1">
    <citation type="submission" date="2010-05" db="EMBL/GenBank/DDBJ databases">
        <title>Complete sequence of Thermoanaerobacter mathranii subsp. mathranii mathranii str. A3.</title>
        <authorList>
            <consortium name="US DOE Joint Genome Institute"/>
            <person name="Lucas S."/>
            <person name="Copeland A."/>
            <person name="Lapidus A."/>
            <person name="Cheng J.-F."/>
            <person name="Bruce D."/>
            <person name="Goodwin L."/>
            <person name="Pitluck S."/>
            <person name="Held B."/>
            <person name="Detter J.C."/>
            <person name="Han C."/>
            <person name="Tapia R."/>
            <person name="Land M."/>
            <person name="Hauser L."/>
            <person name="Kyrpides N."/>
            <person name="Mikhailova N."/>
            <person name="Zhou J."/>
            <person name="Hemme C."/>
            <person name="Woyke T."/>
        </authorList>
    </citation>
    <scope>NUCLEOTIDE SEQUENCE [LARGE SCALE GENOMIC DNA]</scope>
    <source>
        <strain evidence="1 2">A3</strain>
    </source>
</reference>
<accession>A0ABN3Z072</accession>
<dbReference type="EMBL" id="CP002032">
    <property type="protein sequence ID" value="ADH60016.1"/>
    <property type="molecule type" value="Genomic_DNA"/>
</dbReference>